<dbReference type="Proteomes" id="UP000286045">
    <property type="component" value="Unassembled WGS sequence"/>
</dbReference>
<evidence type="ECO:0000256" key="1">
    <source>
        <dbReference type="ARBA" id="ARBA00035112"/>
    </source>
</evidence>
<accession>A0A439CRY9</accession>
<organism evidence="2 3">
    <name type="scientific">Xylaria grammica</name>
    <dbReference type="NCBI Taxonomy" id="363999"/>
    <lineage>
        <taxon>Eukaryota</taxon>
        <taxon>Fungi</taxon>
        <taxon>Dikarya</taxon>
        <taxon>Ascomycota</taxon>
        <taxon>Pezizomycotina</taxon>
        <taxon>Sordariomycetes</taxon>
        <taxon>Xylariomycetidae</taxon>
        <taxon>Xylariales</taxon>
        <taxon>Xylariaceae</taxon>
        <taxon>Xylaria</taxon>
    </lineage>
</organism>
<dbReference type="AlphaFoldDB" id="A0A439CRY9"/>
<dbReference type="EMBL" id="RYZI01000497">
    <property type="protein sequence ID" value="RWA04945.1"/>
    <property type="molecule type" value="Genomic_DNA"/>
</dbReference>
<dbReference type="PANTHER" id="PTHR33365">
    <property type="entry name" value="YALI0B05434P"/>
    <property type="match status" value="1"/>
</dbReference>
<name>A0A439CRY9_9PEZI</name>
<comment type="caution">
    <text evidence="2">The sequence shown here is derived from an EMBL/GenBank/DDBJ whole genome shotgun (WGS) entry which is preliminary data.</text>
</comment>
<proteinExistence type="inferred from homology"/>
<keyword evidence="3" id="KW-1185">Reference proteome</keyword>
<reference evidence="2 3" key="1">
    <citation type="submission" date="2018-12" db="EMBL/GenBank/DDBJ databases">
        <title>Draft genome sequence of Xylaria grammica IHI A82.</title>
        <authorList>
            <person name="Buettner E."/>
            <person name="Kellner H."/>
        </authorList>
    </citation>
    <scope>NUCLEOTIDE SEQUENCE [LARGE SCALE GENOMIC DNA]</scope>
    <source>
        <strain evidence="2 3">IHI A82</strain>
    </source>
</reference>
<comment type="similarity">
    <text evidence="1">Belongs to the ustYa family.</text>
</comment>
<evidence type="ECO:0000313" key="3">
    <source>
        <dbReference type="Proteomes" id="UP000286045"/>
    </source>
</evidence>
<dbReference type="STRING" id="363999.A0A439CRY9"/>
<dbReference type="Pfam" id="PF11807">
    <property type="entry name" value="UstYa"/>
    <property type="match status" value="1"/>
</dbReference>
<dbReference type="InterPro" id="IPR021765">
    <property type="entry name" value="UstYa-like"/>
</dbReference>
<protein>
    <submittedName>
        <fullName evidence="2">Uncharacterized protein</fullName>
    </submittedName>
</protein>
<evidence type="ECO:0000313" key="2">
    <source>
        <dbReference type="EMBL" id="RWA04945.1"/>
    </source>
</evidence>
<dbReference type="PANTHER" id="PTHR33365:SF7">
    <property type="entry name" value="TAT PATHWAY SIGNAL SEQUENCE"/>
    <property type="match status" value="1"/>
</dbReference>
<gene>
    <name evidence="2" type="ORF">EKO27_g10162</name>
</gene>
<sequence length="289" mass="32358">MVVIHLFVVYQLSRLWNQQHGTHKNSLLSGESWSPVRDFLEFEISSEHATEHTKHSKYSGTPTHAQDTAWDDLTRPMFFNASLEELQRGGEMIKNLAVVEGGGYAATIGAYHELHCLRQLRFYVFQSRYYPNLTAAQENYLHGHLDHCIETLRLTIMCYGNPSLVSFAWGGDDATKPLTQSNSRSMCVKWDSVDAWARSRAPRNYALAEEQPAFNASGQNVATERIPTPAPTPNAALYTTWYLVNHPACYCSTVSARTQFEGSPDIRYLGRFAAVVATVGAALASFDQT</sequence>
<dbReference type="GO" id="GO:0043386">
    <property type="term" value="P:mycotoxin biosynthetic process"/>
    <property type="evidence" value="ECO:0007669"/>
    <property type="project" value="InterPro"/>
</dbReference>